<dbReference type="InterPro" id="IPR003356">
    <property type="entry name" value="DNA_methylase_A-5"/>
</dbReference>
<gene>
    <name evidence="3" type="ORF">E4U91_23545</name>
</gene>
<dbReference type="GO" id="GO:0009307">
    <property type="term" value="P:DNA restriction-modification system"/>
    <property type="evidence" value="ECO:0007669"/>
    <property type="project" value="UniProtKB-KW"/>
</dbReference>
<protein>
    <recommendedName>
        <fullName evidence="2">DNA methylase adenine-specific domain-containing protein</fullName>
    </recommendedName>
</protein>
<reference evidence="3 4" key="1">
    <citation type="submission" date="2019-04" db="EMBL/GenBank/DDBJ databases">
        <title>Streptomyces lasaliensis sp. nov., an Actinomycete isolated from soil which produces the polyether antibiotic lasalocid.</title>
        <authorList>
            <person name="Erwin G."/>
            <person name="Haber C."/>
        </authorList>
    </citation>
    <scope>NUCLEOTIDE SEQUENCE [LARGE SCALE GENOMIC DNA]</scope>
    <source>
        <strain evidence="3 4">X-537</strain>
    </source>
</reference>
<dbReference type="PROSITE" id="PS00092">
    <property type="entry name" value="N6_MTASE"/>
    <property type="match status" value="1"/>
</dbReference>
<dbReference type="EMBL" id="SZNQ01000001">
    <property type="protein sequence ID" value="TKT02764.1"/>
    <property type="molecule type" value="Genomic_DNA"/>
</dbReference>
<dbReference type="GO" id="GO:0008170">
    <property type="term" value="F:N-methyltransferase activity"/>
    <property type="evidence" value="ECO:0007669"/>
    <property type="project" value="InterPro"/>
</dbReference>
<dbReference type="GO" id="GO:0032259">
    <property type="term" value="P:methylation"/>
    <property type="evidence" value="ECO:0007669"/>
    <property type="project" value="InterPro"/>
</dbReference>
<dbReference type="RefSeq" id="WP_137308674.1">
    <property type="nucleotide sequence ID" value="NZ_SZNQ01000001.1"/>
</dbReference>
<name>A0A4U5WKV4_STRLS</name>
<dbReference type="Proteomes" id="UP000305929">
    <property type="component" value="Unassembled WGS sequence"/>
</dbReference>
<keyword evidence="1" id="KW-0680">Restriction system</keyword>
<comment type="caution">
    <text evidence="3">The sequence shown here is derived from an EMBL/GenBank/DDBJ whole genome shotgun (WGS) entry which is preliminary data.</text>
</comment>
<evidence type="ECO:0000313" key="4">
    <source>
        <dbReference type="Proteomes" id="UP000305929"/>
    </source>
</evidence>
<evidence type="ECO:0000259" key="2">
    <source>
        <dbReference type="Pfam" id="PF02384"/>
    </source>
</evidence>
<proteinExistence type="predicted"/>
<dbReference type="InterPro" id="IPR029063">
    <property type="entry name" value="SAM-dependent_MTases_sf"/>
</dbReference>
<dbReference type="SUPFAM" id="SSF53335">
    <property type="entry name" value="S-adenosyl-L-methionine-dependent methyltransferases"/>
    <property type="match status" value="1"/>
</dbReference>
<dbReference type="InterPro" id="IPR002052">
    <property type="entry name" value="DNA_methylase_N6_adenine_CS"/>
</dbReference>
<dbReference type="InterPro" id="IPR052916">
    <property type="entry name" value="Type-I_RE_MTase_Subunit"/>
</dbReference>
<dbReference type="PANTHER" id="PTHR42998:SF1">
    <property type="entry name" value="TYPE I RESTRICTION ENZYME HINDI METHYLASE SUBUNIT"/>
    <property type="match status" value="1"/>
</dbReference>
<organism evidence="3 4">
    <name type="scientific">Streptomyces lasalocidi</name>
    <name type="common">Streptomyces lasaliensis</name>
    <dbReference type="NCBI Taxonomy" id="324833"/>
    <lineage>
        <taxon>Bacteria</taxon>
        <taxon>Bacillati</taxon>
        <taxon>Actinomycetota</taxon>
        <taxon>Actinomycetes</taxon>
        <taxon>Kitasatosporales</taxon>
        <taxon>Streptomycetaceae</taxon>
        <taxon>Streptomyces</taxon>
    </lineage>
</organism>
<dbReference type="CDD" id="cd02440">
    <property type="entry name" value="AdoMet_MTases"/>
    <property type="match status" value="1"/>
</dbReference>
<dbReference type="Pfam" id="PF02384">
    <property type="entry name" value="N6_Mtase"/>
    <property type="match status" value="1"/>
</dbReference>
<dbReference type="PRINTS" id="PR00507">
    <property type="entry name" value="N12N6MTFRASE"/>
</dbReference>
<keyword evidence="4" id="KW-1185">Reference proteome</keyword>
<sequence>MTDEPTLSRALSGPEHQQVRLPVIKDLIESGWDQGQLRWKPEWRVPKSPHDAAKREGGKSFAGWPVDLAIFDDPQHVGDWEHVVAICEFKQPSLEEGVSQLEIYLAREPRARMGYWTNGTEDVRVYKLADGTFKPFHNMGVPRPEENFSRPSERPLAFRDLVTPRPGQLRAVFKRLLDVVVARDSKSTRSESQLNELCNLLLLKLESDSSASYHDREPVNFQLSPQGEESTASSIRRRFAELKKMRPAVFAEHREGDIELDDHTIHEAVYELSNLNLLNVGPEAISAAFQVFRRANLKAGEGQYFTPQRVISTAVRMMDIRLDDKIIDPACGTGGFLTEAFLSLVREIPEDKAAQARTWAHRHVYGVDKDSINVKLTRAIMVGLGDGSVNVHIGDSIREHRWPKDYPHLQQPLSEESFTVVITNPPFGRNLKVSKVDARLNKYSIAEAASRKDGEYADLEIGLVFLERAHRLLMRGGRLGIVLPETYFFSPTYKWLPGWLEDRFILRGVLNIPMEAFQGFCRAKTNFYVFEKK</sequence>
<dbReference type="GO" id="GO:0003677">
    <property type="term" value="F:DNA binding"/>
    <property type="evidence" value="ECO:0007669"/>
    <property type="project" value="InterPro"/>
</dbReference>
<evidence type="ECO:0000256" key="1">
    <source>
        <dbReference type="ARBA" id="ARBA00022747"/>
    </source>
</evidence>
<feature type="domain" description="DNA methylase adenine-specific" evidence="2">
    <location>
        <begin position="297"/>
        <end position="532"/>
    </location>
</feature>
<dbReference type="PANTHER" id="PTHR42998">
    <property type="entry name" value="TYPE I RESTRICTION ENZYME HINDVIIP M PROTEIN-RELATED"/>
    <property type="match status" value="1"/>
</dbReference>
<dbReference type="OrthoDB" id="9784823at2"/>
<accession>A0A4U5WKV4</accession>
<dbReference type="Gene3D" id="3.40.50.150">
    <property type="entry name" value="Vaccinia Virus protein VP39"/>
    <property type="match status" value="1"/>
</dbReference>
<evidence type="ECO:0000313" key="3">
    <source>
        <dbReference type="EMBL" id="TKT02764.1"/>
    </source>
</evidence>
<dbReference type="AlphaFoldDB" id="A0A4U5WKV4"/>